<keyword evidence="1 3" id="KW-0732">Signal</keyword>
<dbReference type="PANTHER" id="PTHR43817">
    <property type="entry name" value="GLYCOSYL HYDROLASE"/>
    <property type="match status" value="1"/>
</dbReference>
<evidence type="ECO:0000256" key="1">
    <source>
        <dbReference type="ARBA" id="ARBA00022729"/>
    </source>
</evidence>
<evidence type="ECO:0000313" key="4">
    <source>
        <dbReference type="EMBL" id="MCJ2379964.1"/>
    </source>
</evidence>
<feature type="chain" id="PRO_5045685103" evidence="3">
    <location>
        <begin position="23"/>
        <end position="1051"/>
    </location>
</feature>
<dbReference type="SUPFAM" id="SSF49785">
    <property type="entry name" value="Galactose-binding domain-like"/>
    <property type="match status" value="1"/>
</dbReference>
<reference evidence="4 5" key="1">
    <citation type="submission" date="2022-03" db="EMBL/GenBank/DDBJ databases">
        <title>Parabacteroides sp. nov. isolated from swine feces.</title>
        <authorList>
            <person name="Bak J.E."/>
        </authorList>
    </citation>
    <scope>NUCLEOTIDE SEQUENCE [LARGE SCALE GENOMIC DNA]</scope>
    <source>
        <strain evidence="4 5">AGMB00274</strain>
    </source>
</reference>
<gene>
    <name evidence="4" type="ORF">MUN53_04960</name>
</gene>
<evidence type="ECO:0000313" key="5">
    <source>
        <dbReference type="Proteomes" id="UP001165444"/>
    </source>
</evidence>
<evidence type="ECO:0000256" key="2">
    <source>
        <dbReference type="ARBA" id="ARBA00022801"/>
    </source>
</evidence>
<dbReference type="PROSITE" id="PS51257">
    <property type="entry name" value="PROKAR_LIPOPROTEIN"/>
    <property type="match status" value="1"/>
</dbReference>
<dbReference type="Gene3D" id="2.60.120.260">
    <property type="entry name" value="Galactose-binding domain-like"/>
    <property type="match status" value="1"/>
</dbReference>
<dbReference type="Pfam" id="PF17132">
    <property type="entry name" value="Glyco_hydro_106"/>
    <property type="match status" value="1"/>
</dbReference>
<proteinExistence type="predicted"/>
<protein>
    <submittedName>
        <fullName evidence="4">Glycoside hydrolase family 2</fullName>
    </submittedName>
</protein>
<comment type="caution">
    <text evidence="4">The sequence shown here is derived from an EMBL/GenBank/DDBJ whole genome shotgun (WGS) entry which is preliminary data.</text>
</comment>
<dbReference type="NCBIfam" id="NF045579">
    <property type="entry name" value="rhamnoside_JR"/>
    <property type="match status" value="1"/>
</dbReference>
<sequence length="1051" mass="118168">MKNLIGQALLGLALSLAGMSCSSDPVESVFKDPSDQVQTSVYWYWISGNISEEGVKKDLYAMKEAGINRAFIGSMGVDGIETPYKKVAFGSEEWWKILHTALKTATELGIEIGIFNSPGWSQSGGPWIKPEQAMRYLTSTSCQVDGGKKISMTLDKPSKDFQDVRVIAFPAPEKADTVSSGKVAFSKDQKSPYEVILKTNPGFTLRTISFYPSEKPINTTARLFAEQNGSYKLIDEFILDRFNAALNVGFDPYAPVVVSVPAVQASRFKVEIEASAAGGELKDIILSSAPQIERYPEKSLAKMFQTPLPYWKEYQWREQPVLDEASWAIHSEQVLDISSCLTGDQLTWEAPAGKWIIMRTGMCPTGVTNSPAEPIATGLEVDKMSREHVAAHFEAYMGEIIRRIPEADRKCWKVVVQDSYETGGQNFTDDFMESFKSRYGYDPLPFLPVYNGYVVDSQDRSDRFLWDVRRLVADRVAYDYVGGLRDISHKYGLRTWLENYGHWGFPGEFLQYGGQSDEIGGEFWSFGDLGNIENRAASSCGHIYGKQRISAESFTSGGRPFNCYPAMMKQRGDRFFSEGINSSLLHLCISQPSDERVPGVNAWFSSEFNRLNTWYPHMDLFTSYLKRTNFMLQQGLNIADVAYFIGEDAPKMTGITQPALPKGYQFDYINAEVIERDLYVKDGLLTLPHGTRYRMLVLPELKTMRPELLEKIASLLNDGAVILGPAPERSPSGKDYEKADQQVKALAESLWKGLDGKQTQAVQRGKGWLLYGMSMQEALEKIDCVPDCQIPEASPVLYAHRQAEGKDIYFLSNQSDQEIEVTPEFRILGKQPEWWDATTGKIRRLPAFKFTEDGTQVPLRLAPFESAFIVFRQKGKASATGIEANCPRPETWMTLDKDWNVTFKDSIRGPKQAQSFDQLIDISTHPNESIRYYSGTIVYDKQITIDQLPAGNIYLNLQDIGVTAKVTVNGQYAGGVWTPPYRLDISEWLHKGENQISVEVTTTWQNRLIGDSRLPEQERTTWTACNGWSEKDPLQKSGLIGPVTLEVVKRE</sequence>
<dbReference type="GO" id="GO:0016787">
    <property type="term" value="F:hydrolase activity"/>
    <property type="evidence" value="ECO:0007669"/>
    <property type="project" value="UniProtKB-KW"/>
</dbReference>
<dbReference type="InterPro" id="IPR008979">
    <property type="entry name" value="Galactose-bd-like_sf"/>
</dbReference>
<dbReference type="EMBL" id="JAKZMM010000009">
    <property type="protein sequence ID" value="MCJ2379964.1"/>
    <property type="molecule type" value="Genomic_DNA"/>
</dbReference>
<name>A0ABT0BYV6_9BACT</name>
<keyword evidence="2 4" id="KW-0378">Hydrolase</keyword>
<feature type="signal peptide" evidence="3">
    <location>
        <begin position="1"/>
        <end position="22"/>
    </location>
</feature>
<dbReference type="PANTHER" id="PTHR43817:SF1">
    <property type="entry name" value="HYDROLASE, FAMILY 43, PUTATIVE (AFU_ORTHOLOGUE AFUA_3G01660)-RELATED"/>
    <property type="match status" value="1"/>
</dbReference>
<keyword evidence="5" id="KW-1185">Reference proteome</keyword>
<dbReference type="RefSeq" id="WP_243323655.1">
    <property type="nucleotide sequence ID" value="NZ_JAKZMM010000009.1"/>
</dbReference>
<organism evidence="4 5">
    <name type="scientific">Parabacteroides faecalis</name>
    <dbReference type="NCBI Taxonomy" id="2924040"/>
    <lineage>
        <taxon>Bacteria</taxon>
        <taxon>Pseudomonadati</taxon>
        <taxon>Bacteroidota</taxon>
        <taxon>Bacteroidia</taxon>
        <taxon>Bacteroidales</taxon>
        <taxon>Tannerellaceae</taxon>
        <taxon>Parabacteroides</taxon>
    </lineage>
</organism>
<evidence type="ECO:0000256" key="3">
    <source>
        <dbReference type="SAM" id="SignalP"/>
    </source>
</evidence>
<accession>A0ABT0BYV6</accession>
<dbReference type="Proteomes" id="UP001165444">
    <property type="component" value="Unassembled WGS sequence"/>
</dbReference>